<dbReference type="Proteomes" id="UP001597128">
    <property type="component" value="Unassembled WGS sequence"/>
</dbReference>
<dbReference type="RefSeq" id="WP_379056114.1">
    <property type="nucleotide sequence ID" value="NZ_JBHTKB010000001.1"/>
</dbReference>
<gene>
    <name evidence="2" type="ORF">ACFQ1Z_05080</name>
</gene>
<keyword evidence="3" id="KW-1185">Reference proteome</keyword>
<comment type="caution">
    <text evidence="2">The sequence shown here is derived from an EMBL/GenBank/DDBJ whole genome shotgun (WGS) entry which is preliminary data.</text>
</comment>
<feature type="coiled-coil region" evidence="1">
    <location>
        <begin position="47"/>
        <end position="81"/>
    </location>
</feature>
<evidence type="ECO:0000256" key="1">
    <source>
        <dbReference type="SAM" id="Coils"/>
    </source>
</evidence>
<keyword evidence="1" id="KW-0175">Coiled coil</keyword>
<protein>
    <recommendedName>
        <fullName evidence="4">Lipoprotein</fullName>
    </recommendedName>
</protein>
<evidence type="ECO:0000313" key="2">
    <source>
        <dbReference type="EMBL" id="MFD0912912.1"/>
    </source>
</evidence>
<dbReference type="PROSITE" id="PS51257">
    <property type="entry name" value="PROKAR_LIPOPROTEIN"/>
    <property type="match status" value="1"/>
</dbReference>
<proteinExistence type="predicted"/>
<sequence>MSAFFRLLMIAGLTASLLVGCGEKEPTVEEALESAQTHTEAAAAEAKDAAADAVQAAKDAAAAAKEKIAETTAAAEKAVENK</sequence>
<evidence type="ECO:0000313" key="3">
    <source>
        <dbReference type="Proteomes" id="UP001597128"/>
    </source>
</evidence>
<evidence type="ECO:0008006" key="4">
    <source>
        <dbReference type="Google" id="ProtNLM"/>
    </source>
</evidence>
<accession>A0ABW3F8Y5</accession>
<reference evidence="3" key="1">
    <citation type="journal article" date="2019" name="Int. J. Syst. Evol. Microbiol.">
        <title>The Global Catalogue of Microorganisms (GCM) 10K type strain sequencing project: providing services to taxonomists for standard genome sequencing and annotation.</title>
        <authorList>
            <consortium name="The Broad Institute Genomics Platform"/>
            <consortium name="The Broad Institute Genome Sequencing Center for Infectious Disease"/>
            <person name="Wu L."/>
            <person name="Ma J."/>
        </authorList>
    </citation>
    <scope>NUCLEOTIDE SEQUENCE [LARGE SCALE GENOMIC DNA]</scope>
    <source>
        <strain evidence="3">CCUG 58412</strain>
    </source>
</reference>
<name>A0ABW3F8Y5_9PROT</name>
<organism evidence="2 3">
    <name type="scientific">Methylophilus luteus</name>
    <dbReference type="NCBI Taxonomy" id="640108"/>
    <lineage>
        <taxon>Bacteria</taxon>
        <taxon>Pseudomonadati</taxon>
        <taxon>Pseudomonadota</taxon>
        <taxon>Betaproteobacteria</taxon>
        <taxon>Nitrosomonadales</taxon>
        <taxon>Methylophilaceae</taxon>
        <taxon>Methylophilus</taxon>
    </lineage>
</organism>
<dbReference type="EMBL" id="JBHTKB010000001">
    <property type="protein sequence ID" value="MFD0912912.1"/>
    <property type="molecule type" value="Genomic_DNA"/>
</dbReference>